<accession>A0A2M8LF69</accession>
<dbReference type="PANTHER" id="PTHR43204">
    <property type="entry name" value="ABC TRANSPORTER I FAMILY MEMBER 6, CHLOROPLASTIC"/>
    <property type="match status" value="1"/>
</dbReference>
<dbReference type="Pfam" id="PF00005">
    <property type="entry name" value="ABC_tran"/>
    <property type="match status" value="1"/>
</dbReference>
<dbReference type="InterPro" id="IPR010230">
    <property type="entry name" value="FeS-cluster_ATPase_SufC"/>
</dbReference>
<evidence type="ECO:0000256" key="1">
    <source>
        <dbReference type="ARBA" id="ARBA00006216"/>
    </source>
</evidence>
<comment type="similarity">
    <text evidence="1">Belongs to the ABC transporter superfamily. Ycf16 family.</text>
</comment>
<evidence type="ECO:0000259" key="4">
    <source>
        <dbReference type="PROSITE" id="PS50893"/>
    </source>
</evidence>
<evidence type="ECO:0000256" key="3">
    <source>
        <dbReference type="ARBA" id="ARBA00022840"/>
    </source>
</evidence>
<evidence type="ECO:0000313" key="5">
    <source>
        <dbReference type="EMBL" id="PJE76090.1"/>
    </source>
</evidence>
<dbReference type="GO" id="GO:0016887">
    <property type="term" value="F:ATP hydrolysis activity"/>
    <property type="evidence" value="ECO:0007669"/>
    <property type="project" value="InterPro"/>
</dbReference>
<comment type="caution">
    <text evidence="5">The sequence shown here is derived from an EMBL/GenBank/DDBJ whole genome shotgun (WGS) entry which is preliminary data.</text>
</comment>
<keyword evidence="3" id="KW-0067">ATP-binding</keyword>
<dbReference type="CDD" id="cd03217">
    <property type="entry name" value="ABC_FeS_Assembly"/>
    <property type="match status" value="1"/>
</dbReference>
<dbReference type="EMBL" id="PFET01000005">
    <property type="protein sequence ID" value="PJE76090.1"/>
    <property type="molecule type" value="Genomic_DNA"/>
</dbReference>
<keyword evidence="2" id="KW-0547">Nucleotide-binding</keyword>
<feature type="domain" description="ABC transporter" evidence="4">
    <location>
        <begin position="6"/>
        <end position="249"/>
    </location>
</feature>
<dbReference type="AlphaFoldDB" id="A0A2M8LF69"/>
<dbReference type="PANTHER" id="PTHR43204:SF1">
    <property type="entry name" value="ABC TRANSPORTER I FAMILY MEMBER 6, CHLOROPLASTIC"/>
    <property type="match status" value="1"/>
</dbReference>
<organism evidence="5 6">
    <name type="scientific">Candidatus Uhrbacteria bacterium CG10_big_fil_rev_8_21_14_0_10_48_11</name>
    <dbReference type="NCBI Taxonomy" id="1975037"/>
    <lineage>
        <taxon>Bacteria</taxon>
        <taxon>Candidatus Uhriibacteriota</taxon>
    </lineage>
</organism>
<dbReference type="GO" id="GO:0005524">
    <property type="term" value="F:ATP binding"/>
    <property type="evidence" value="ECO:0007669"/>
    <property type="project" value="UniProtKB-KW"/>
</dbReference>
<sequence>MTTPLLHINNLSVAVGDTTIIKYLSLTLPAGEVQVIMGPNGSGKSTLAATLAGKPGYTVTAGTIAYQGTDLLTMLSEERAQNGVFLAFQYPVEIPGLNMIEFLRASLNAVREHRGQTVIEPMDFLDLVRKKAKTLHLGDAFLNRAVNHGFSGGEKKRNEVLQLSLLQPQLAILDETDSGLDADAMITVANAIAELRSKERSFLVVTHYAKLLHYLKPDRVHVMVNGNIVHSGGNEIATQIEREGYRSFQ</sequence>
<protein>
    <submittedName>
        <fullName evidence="5">Fe-S cluster assembly ATPase SufC</fullName>
    </submittedName>
</protein>
<dbReference type="Gene3D" id="3.40.50.300">
    <property type="entry name" value="P-loop containing nucleotide triphosphate hydrolases"/>
    <property type="match status" value="1"/>
</dbReference>
<dbReference type="SUPFAM" id="SSF52540">
    <property type="entry name" value="P-loop containing nucleoside triphosphate hydrolases"/>
    <property type="match status" value="1"/>
</dbReference>
<evidence type="ECO:0000256" key="2">
    <source>
        <dbReference type="ARBA" id="ARBA00022741"/>
    </source>
</evidence>
<dbReference type="PROSITE" id="PS00211">
    <property type="entry name" value="ABC_TRANSPORTER_1"/>
    <property type="match status" value="1"/>
</dbReference>
<evidence type="ECO:0000313" key="6">
    <source>
        <dbReference type="Proteomes" id="UP000231152"/>
    </source>
</evidence>
<dbReference type="Proteomes" id="UP000231152">
    <property type="component" value="Unassembled WGS sequence"/>
</dbReference>
<proteinExistence type="inferred from homology"/>
<gene>
    <name evidence="5" type="primary">sufC</name>
    <name evidence="5" type="ORF">COV04_00990</name>
</gene>
<name>A0A2M8LF69_9BACT</name>
<dbReference type="InterPro" id="IPR003439">
    <property type="entry name" value="ABC_transporter-like_ATP-bd"/>
</dbReference>
<dbReference type="PROSITE" id="PS50893">
    <property type="entry name" value="ABC_TRANSPORTER_2"/>
    <property type="match status" value="1"/>
</dbReference>
<dbReference type="InterPro" id="IPR027417">
    <property type="entry name" value="P-loop_NTPase"/>
</dbReference>
<reference evidence="5 6" key="1">
    <citation type="submission" date="2017-09" db="EMBL/GenBank/DDBJ databases">
        <title>Depth-based differentiation of microbial function through sediment-hosted aquifers and enrichment of novel symbionts in the deep terrestrial subsurface.</title>
        <authorList>
            <person name="Probst A.J."/>
            <person name="Ladd B."/>
            <person name="Jarett J.K."/>
            <person name="Geller-Mcgrath D.E."/>
            <person name="Sieber C.M."/>
            <person name="Emerson J.B."/>
            <person name="Anantharaman K."/>
            <person name="Thomas B.C."/>
            <person name="Malmstrom R."/>
            <person name="Stieglmeier M."/>
            <person name="Klingl A."/>
            <person name="Woyke T."/>
            <person name="Ryan C.M."/>
            <person name="Banfield J.F."/>
        </authorList>
    </citation>
    <scope>NUCLEOTIDE SEQUENCE [LARGE SCALE GENOMIC DNA]</scope>
    <source>
        <strain evidence="5">CG10_big_fil_rev_8_21_14_0_10_48_11</strain>
    </source>
</reference>
<dbReference type="InterPro" id="IPR017871">
    <property type="entry name" value="ABC_transporter-like_CS"/>
</dbReference>
<dbReference type="NCBIfam" id="TIGR01978">
    <property type="entry name" value="sufC"/>
    <property type="match status" value="1"/>
</dbReference>